<evidence type="ECO:0000256" key="5">
    <source>
        <dbReference type="ARBA" id="ARBA00022490"/>
    </source>
</evidence>
<reference evidence="12 13" key="1">
    <citation type="submission" date="2021-04" db="EMBL/GenBank/DDBJ databases">
        <authorList>
            <person name="De Guttry C."/>
            <person name="Zahm M."/>
            <person name="Klopp C."/>
            <person name="Cabau C."/>
            <person name="Louis A."/>
            <person name="Berthelot C."/>
            <person name="Parey E."/>
            <person name="Roest Crollius H."/>
            <person name="Montfort J."/>
            <person name="Robinson-Rechavi M."/>
            <person name="Bucao C."/>
            <person name="Bouchez O."/>
            <person name="Gislard M."/>
            <person name="Lluch J."/>
            <person name="Milhes M."/>
            <person name="Lampietro C."/>
            <person name="Lopez Roques C."/>
            <person name="Donnadieu C."/>
            <person name="Braasch I."/>
            <person name="Desvignes T."/>
            <person name="Postlethwait J."/>
            <person name="Bobe J."/>
            <person name="Wedekind C."/>
            <person name="Guiguen Y."/>
        </authorList>
    </citation>
    <scope>NUCLEOTIDE SEQUENCE [LARGE SCALE GENOMIC DNA]</scope>
    <source>
        <strain evidence="12">Cs_M1</strain>
        <tissue evidence="12">Blood</tissue>
    </source>
</reference>
<dbReference type="Pfam" id="PF03285">
    <property type="entry name" value="Paralemmin"/>
    <property type="match status" value="2"/>
</dbReference>
<proteinExistence type="inferred from homology"/>
<evidence type="ECO:0000256" key="8">
    <source>
        <dbReference type="ARBA" id="ARBA00023273"/>
    </source>
</evidence>
<keyword evidence="5" id="KW-0963">Cytoplasm</keyword>
<feature type="region of interest" description="Disordered" evidence="11">
    <location>
        <begin position="1063"/>
        <end position="1093"/>
    </location>
</feature>
<sequence length="1370" mass="153204">MSVDVHQGQEQLITLTEGQRAKHNRVSMEEADLLKERLQAITEKRRVQDDIAKKRRQIEEEKLKLQCLKKKALREQWLMDGLSPQSEEDQEATNLQAQGDQEQTLLLQSNIDRMETEIEALETQELQISANEEVILKRLKEVERTAEDIIKSVLILNTCISTQELNAEYQADPIQYIYSPIPNMPDFQMPRSITPTSRPLRKSTNPQEGLDGEEPKQAMFAMEISVEKDMRTGESQVVSMATLTPEEFQQKGVMVYDDGKKSVYALRSEGLVTQNGVGVGELSNVEVEELLRQAGDAKVPTEVQYHKPVYAAPYTSRPSTPAWKPEQGHVSPGPAGPNGHRTSITTPHPQALPRDGAQSKEEIASPAPSHIPNLYADKHLVQPQSPPHQGFKTGQSLTNGSSGIAPHPDKNRLRPAIITVQSSGESRTPIPPIENTVTDWDRQSPIYPNSRQSPFYPSSRQSPFYTSDSGESSFNIMNTLPPDLDSEPVTMIFMGYQNAAEEEDEENIQAELVVIGNGDDDEEDDNNVPSYHPEGYQSKIFQPTDKCNNNTNYTADYTNSESLLHRPTFTHKPGKRSSDPDRQPLAIEEPMSAAYKPKPVYNHLLDWHKRATTVASETDGKELNEGCSNPQNHNPNEPRSFSKAVTMETSEQTEMTSVIAYEKELSLTDSPENKKGLGGTEEEQVCLEADSLESIGKKALFEILADLPASMIDELDGLGNVLCTGNPFRKEALSGHEELNRNESITSSVSDTPSSADSVYENEAHRKRQDTQELEQPEDTVSNPEDGEDAEDKDTKEIQYGPLENPISDVPEESLLEQYIREEVLSDVSNESCHGLDPDEVDECLCVEIAEASSDDESEDGANKWRAIFSSSINHEDDDDYLDSLQLSAQDLFVQKVEVQNVDNHDDNEEEVQVEIPREEEVEVLEQPDYLTGIAQEVTYNPAALLQSLSKISEDEEGNGNGSRHNTSCKADPNKKLPKDFCVIQETKSENVSTEHVDFQLARKQWREMEEQTKNLVLSPTTKQGGPLTGSHSFMYTPVRNIDRPKTRDTSLENLALGGGEYTHTQFSPCSEDSGLGDSSYRSPYEEFPETSTEREIRLAMEREDNFKRDRGFSNGTKPTECAQTNARPVILLPAKLCQEVNEKRKTFESLEDGGCKIPRSKTTPSFIITSSPAKGPLKHDLPTNSIIILEPEGSPRHGARDTSRANEWHSDETSNANFIILETSNLIIRSASEFCLNTACEQQGQECSSTFLNNPFFKLRSRSQLSLVDEEIKMVKQREEELKRERANIYPKGRYNNTGLVAENLMDSLSFEGDAPLKCKSSPSSPMKTAFKMDRSALSCDHRFPEVYGAGGRRKSALALRWEAGEFAE</sequence>
<evidence type="ECO:0000256" key="4">
    <source>
        <dbReference type="ARBA" id="ARBA00005756"/>
    </source>
</evidence>
<feature type="compositionally biased region" description="Polar residues" evidence="11">
    <location>
        <begin position="446"/>
        <end position="471"/>
    </location>
</feature>
<dbReference type="InterPro" id="IPR004965">
    <property type="entry name" value="Paralemmin"/>
</dbReference>
<feature type="coiled-coil region" evidence="10">
    <location>
        <begin position="44"/>
        <end position="75"/>
    </location>
</feature>
<dbReference type="PANTHER" id="PTHR46881:SF1">
    <property type="entry name" value="PALMDELPHIN"/>
    <property type="match status" value="1"/>
</dbReference>
<feature type="region of interest" description="Disordered" evidence="11">
    <location>
        <begin position="564"/>
        <end position="583"/>
    </location>
</feature>
<feature type="region of interest" description="Disordered" evidence="11">
    <location>
        <begin position="735"/>
        <end position="808"/>
    </location>
</feature>
<evidence type="ECO:0000256" key="2">
    <source>
        <dbReference type="ARBA" id="ARBA00004496"/>
    </source>
</evidence>
<feature type="compositionally biased region" description="Polar residues" evidence="11">
    <location>
        <begin position="626"/>
        <end position="639"/>
    </location>
</feature>
<dbReference type="GO" id="GO:0008360">
    <property type="term" value="P:regulation of cell shape"/>
    <property type="evidence" value="ECO:0007669"/>
    <property type="project" value="InterPro"/>
</dbReference>
<comment type="similarity">
    <text evidence="4">Belongs to the paralemmin family.</text>
</comment>
<protein>
    <recommendedName>
        <fullName evidence="9">Palmdelphin</fullName>
    </recommendedName>
</protein>
<comment type="caution">
    <text evidence="12">The sequence shown here is derived from an EMBL/GenBank/DDBJ whole genome shotgun (WGS) entry which is preliminary data.</text>
</comment>
<dbReference type="PANTHER" id="PTHR46881">
    <property type="entry name" value="PALMDELPHIN"/>
    <property type="match status" value="1"/>
</dbReference>
<evidence type="ECO:0000256" key="1">
    <source>
        <dbReference type="ARBA" id="ARBA00004279"/>
    </source>
</evidence>
<evidence type="ECO:0000256" key="11">
    <source>
        <dbReference type="SAM" id="MobiDB-lite"/>
    </source>
</evidence>
<dbReference type="Proteomes" id="UP001356427">
    <property type="component" value="Unassembled WGS sequence"/>
</dbReference>
<keyword evidence="8" id="KW-0966">Cell projection</keyword>
<keyword evidence="7 10" id="KW-0175">Coiled coil</keyword>
<feature type="region of interest" description="Disordered" evidence="11">
    <location>
        <begin position="615"/>
        <end position="640"/>
    </location>
</feature>
<dbReference type="GO" id="GO:0043197">
    <property type="term" value="C:dendritic spine"/>
    <property type="evidence" value="ECO:0007669"/>
    <property type="project" value="UniProtKB-SubCell"/>
</dbReference>
<gene>
    <name evidence="12" type="ORF">J4Q44_G00364520</name>
</gene>
<evidence type="ECO:0000313" key="12">
    <source>
        <dbReference type="EMBL" id="KAK6292951.1"/>
    </source>
</evidence>
<evidence type="ECO:0000256" key="10">
    <source>
        <dbReference type="SAM" id="Coils"/>
    </source>
</evidence>
<organism evidence="12 13">
    <name type="scientific">Coregonus suidteri</name>
    <dbReference type="NCBI Taxonomy" id="861788"/>
    <lineage>
        <taxon>Eukaryota</taxon>
        <taxon>Metazoa</taxon>
        <taxon>Chordata</taxon>
        <taxon>Craniata</taxon>
        <taxon>Vertebrata</taxon>
        <taxon>Euteleostomi</taxon>
        <taxon>Actinopterygii</taxon>
        <taxon>Neopterygii</taxon>
        <taxon>Teleostei</taxon>
        <taxon>Protacanthopterygii</taxon>
        <taxon>Salmoniformes</taxon>
        <taxon>Salmonidae</taxon>
        <taxon>Coregoninae</taxon>
        <taxon>Coregonus</taxon>
    </lineage>
</organism>
<feature type="region of interest" description="Disordered" evidence="11">
    <location>
        <begin position="193"/>
        <end position="213"/>
    </location>
</feature>
<feature type="coiled-coil region" evidence="10">
    <location>
        <begin position="104"/>
        <end position="131"/>
    </location>
</feature>
<evidence type="ECO:0000256" key="9">
    <source>
        <dbReference type="ARBA" id="ARBA00040857"/>
    </source>
</evidence>
<comment type="subcellular location">
    <subcellularLocation>
        <location evidence="1">Cell projection</location>
        <location evidence="1">Dendrite</location>
    </subcellularLocation>
    <subcellularLocation>
        <location evidence="3">Cell projection</location>
        <location evidence="3">Dendritic spine</location>
    </subcellularLocation>
    <subcellularLocation>
        <location evidence="2">Cytoplasm</location>
    </subcellularLocation>
</comment>
<evidence type="ECO:0000256" key="7">
    <source>
        <dbReference type="ARBA" id="ARBA00023054"/>
    </source>
</evidence>
<feature type="region of interest" description="Disordered" evidence="11">
    <location>
        <begin position="316"/>
        <end position="371"/>
    </location>
</feature>
<keyword evidence="6" id="KW-0770">Synapse</keyword>
<dbReference type="GO" id="GO:0016020">
    <property type="term" value="C:membrane"/>
    <property type="evidence" value="ECO:0007669"/>
    <property type="project" value="InterPro"/>
</dbReference>
<dbReference type="EMBL" id="JAGTTL010000037">
    <property type="protein sequence ID" value="KAK6292951.1"/>
    <property type="molecule type" value="Genomic_DNA"/>
</dbReference>
<feature type="compositionally biased region" description="Polar residues" evidence="11">
    <location>
        <begin position="193"/>
        <end position="207"/>
    </location>
</feature>
<evidence type="ECO:0000313" key="13">
    <source>
        <dbReference type="Proteomes" id="UP001356427"/>
    </source>
</evidence>
<feature type="compositionally biased region" description="Low complexity" evidence="11">
    <location>
        <begin position="744"/>
        <end position="759"/>
    </location>
</feature>
<accession>A0AAN8KQ95</accession>
<feature type="region of interest" description="Disordered" evidence="11">
    <location>
        <begin position="422"/>
        <end position="471"/>
    </location>
</feature>
<keyword evidence="13" id="KW-1185">Reference proteome</keyword>
<name>A0AAN8KQ95_9TELE</name>
<dbReference type="GO" id="GO:0005737">
    <property type="term" value="C:cytoplasm"/>
    <property type="evidence" value="ECO:0007669"/>
    <property type="project" value="UniProtKB-SubCell"/>
</dbReference>
<evidence type="ECO:0000256" key="3">
    <source>
        <dbReference type="ARBA" id="ARBA00004552"/>
    </source>
</evidence>
<evidence type="ECO:0000256" key="6">
    <source>
        <dbReference type="ARBA" id="ARBA00023018"/>
    </source>
</evidence>